<accession>A0ABQ9WZU9</accession>
<gene>
    <name evidence="2" type="ORF">BLNAU_20433</name>
</gene>
<protein>
    <submittedName>
        <fullName evidence="2">Uncharacterized protein</fullName>
    </submittedName>
</protein>
<dbReference type="EMBL" id="JARBJD010000290">
    <property type="protein sequence ID" value="KAK2944634.1"/>
    <property type="molecule type" value="Genomic_DNA"/>
</dbReference>
<evidence type="ECO:0000256" key="1">
    <source>
        <dbReference type="SAM" id="SignalP"/>
    </source>
</evidence>
<proteinExistence type="predicted"/>
<reference evidence="2 3" key="1">
    <citation type="journal article" date="2022" name="bioRxiv">
        <title>Genomics of Preaxostyla Flagellates Illuminates Evolutionary Transitions and the Path Towards Mitochondrial Loss.</title>
        <authorList>
            <person name="Novak L.V.F."/>
            <person name="Treitli S.C."/>
            <person name="Pyrih J."/>
            <person name="Halakuc P."/>
            <person name="Pipaliya S.V."/>
            <person name="Vacek V."/>
            <person name="Brzon O."/>
            <person name="Soukal P."/>
            <person name="Eme L."/>
            <person name="Dacks J.B."/>
            <person name="Karnkowska A."/>
            <person name="Elias M."/>
            <person name="Hampl V."/>
        </authorList>
    </citation>
    <scope>NUCLEOTIDE SEQUENCE [LARGE SCALE GENOMIC DNA]</scope>
    <source>
        <strain evidence="2">NAU3</strain>
        <tissue evidence="2">Gut</tissue>
    </source>
</reference>
<keyword evidence="1" id="KW-0732">Signal</keyword>
<dbReference type="Proteomes" id="UP001281761">
    <property type="component" value="Unassembled WGS sequence"/>
</dbReference>
<feature type="chain" id="PRO_5045797050" evidence="1">
    <location>
        <begin position="17"/>
        <end position="918"/>
    </location>
</feature>
<keyword evidence="3" id="KW-1185">Reference proteome</keyword>
<sequence length="918" mass="98660">MILSTFILWSVFHTNACYCISNKPRILDKIISNQIPLHEQKIVPSHGELYLQQDLIPVKEGENKPIRNMTSESESTKTNHLKQDTIAKIKDIFPSEETMSNQLGTDPILTVDIQPGSGQNHAWITISGPDINEGIYTVTLEGITGFSFEVTFSGATGPNGHPLSEPSPLRLFGDGSSLTFEAQYKIASIVNRESQVPLDLNGESPAFVTPGPSARIVEMGQAELIGDQKDEISISLTGALLPYTEYFIETDPPCLVDGQKLSALFDDQTGTMVAKVYSTTESEVLLQYNQKYDVVNILDQNDKPILFDCLSFTVPPSPIRFTSLSVELSAEKSQALVTLAGVNIPATPILYLNLKNPKTNWKRGFIASYGTGPPLLASVPAGQGEWMYGVGFNTSYEIVSIASEDNQTTAVVKTGLKVDVPAAPIVNLVQMANSTSYLQFKINMIGSSLPKSGVYTMTLNTSAKVPITFADGAGSSDWMKDGDYGLHFATSYQITMLANGNDRVLVNQGVINTPAGPSLSSIDPVSFKSGDLDTVVITLRGSWVPIAADVPSYDLVVQTGTDPEVTIPVSFSTLYVGSGEAKVFNPSNLKYNTEYTVVSLTSDVIPVRIYSTVTFKTPVGPVRILSAKCNLDAASGKSAEVVLAGDSFPAKTSFKLTVFELDSSSAKVGDSFELSSSFLEDGSASSHTLSHLIYGESSPKLKYNTSYLITDLQVSGRTTIVSSDVTFDVPPEPGRILSSSPALNGAKSQVDVTLNGVKLTDIALNVTLKHSTTGRSFISELSFIDSQACSVSFPAAQTEDETHLQFGQTYLVMSIASADGTNTFYFNDGLSIEVPPAPIVTTITPTLSPNCTHFELSFSGLTLPSNVAYTLYLDPSGDLPITFSNGHGTSGWLKDGDCGLHFGTLLPKPVTFQNPSHF</sequence>
<organism evidence="2 3">
    <name type="scientific">Blattamonas nauphoetae</name>
    <dbReference type="NCBI Taxonomy" id="2049346"/>
    <lineage>
        <taxon>Eukaryota</taxon>
        <taxon>Metamonada</taxon>
        <taxon>Preaxostyla</taxon>
        <taxon>Oxymonadida</taxon>
        <taxon>Blattamonas</taxon>
    </lineage>
</organism>
<evidence type="ECO:0000313" key="3">
    <source>
        <dbReference type="Proteomes" id="UP001281761"/>
    </source>
</evidence>
<evidence type="ECO:0000313" key="2">
    <source>
        <dbReference type="EMBL" id="KAK2944634.1"/>
    </source>
</evidence>
<comment type="caution">
    <text evidence="2">The sequence shown here is derived from an EMBL/GenBank/DDBJ whole genome shotgun (WGS) entry which is preliminary data.</text>
</comment>
<feature type="signal peptide" evidence="1">
    <location>
        <begin position="1"/>
        <end position="16"/>
    </location>
</feature>
<name>A0ABQ9WZU9_9EUKA</name>